<feature type="transmembrane region" description="Helical" evidence="1">
    <location>
        <begin position="87"/>
        <end position="110"/>
    </location>
</feature>
<gene>
    <name evidence="2" type="ORF">BSAL_54930</name>
</gene>
<dbReference type="EMBL" id="CYKH01000145">
    <property type="protein sequence ID" value="CUE73207.1"/>
    <property type="molecule type" value="Genomic_DNA"/>
</dbReference>
<dbReference type="VEuPathDB" id="TriTrypDB:BSAL_54930"/>
<keyword evidence="1" id="KW-0812">Transmembrane</keyword>
<feature type="transmembrane region" description="Helical" evidence="1">
    <location>
        <begin position="21"/>
        <end position="43"/>
    </location>
</feature>
<dbReference type="Proteomes" id="UP000051952">
    <property type="component" value="Unassembled WGS sequence"/>
</dbReference>
<name>A0A0S4IMT9_BODSA</name>
<evidence type="ECO:0000313" key="3">
    <source>
        <dbReference type="Proteomes" id="UP000051952"/>
    </source>
</evidence>
<reference evidence="3" key="1">
    <citation type="submission" date="2015-09" db="EMBL/GenBank/DDBJ databases">
        <authorList>
            <consortium name="Pathogen Informatics"/>
        </authorList>
    </citation>
    <scope>NUCLEOTIDE SEQUENCE [LARGE SCALE GENOMIC DNA]</scope>
    <source>
        <strain evidence="3">Lake Konstanz</strain>
    </source>
</reference>
<keyword evidence="1" id="KW-0472">Membrane</keyword>
<dbReference type="AlphaFoldDB" id="A0A0S4IMT9"/>
<keyword evidence="1" id="KW-1133">Transmembrane helix</keyword>
<evidence type="ECO:0000313" key="2">
    <source>
        <dbReference type="EMBL" id="CUE73207.1"/>
    </source>
</evidence>
<evidence type="ECO:0000256" key="1">
    <source>
        <dbReference type="SAM" id="Phobius"/>
    </source>
</evidence>
<organism evidence="2 3">
    <name type="scientific">Bodo saltans</name>
    <name type="common">Flagellated protozoan</name>
    <dbReference type="NCBI Taxonomy" id="75058"/>
    <lineage>
        <taxon>Eukaryota</taxon>
        <taxon>Discoba</taxon>
        <taxon>Euglenozoa</taxon>
        <taxon>Kinetoplastea</taxon>
        <taxon>Metakinetoplastina</taxon>
        <taxon>Eubodonida</taxon>
        <taxon>Bodonidae</taxon>
        <taxon>Bodo</taxon>
    </lineage>
</organism>
<keyword evidence="3" id="KW-1185">Reference proteome</keyword>
<feature type="transmembrane region" description="Helical" evidence="1">
    <location>
        <begin position="55"/>
        <end position="75"/>
    </location>
</feature>
<protein>
    <submittedName>
        <fullName evidence="2">Membrane-associated protein, putative</fullName>
    </submittedName>
</protein>
<accession>A0A0S4IMT9</accession>
<sequence>MSKADYLDGFLEGHETAGTRTLYRFGIVSFVILSLFCGVINIATQGKEGSHASDALVSAAILGLLGYTLQQIKWYRQDNEDPKHRRATIVLILLVVLLDISACIAFHNVLTYEPPVPVPETPVPTTMSPTPIPDTPAPNMTELMEAWIASHQ</sequence>
<proteinExistence type="predicted"/>